<dbReference type="Pfam" id="PF01936">
    <property type="entry name" value="NYN"/>
    <property type="match status" value="1"/>
</dbReference>
<dbReference type="Proteomes" id="UP001443914">
    <property type="component" value="Unassembled WGS sequence"/>
</dbReference>
<dbReference type="AlphaFoldDB" id="A0AAW1KFS7"/>
<evidence type="ECO:0000259" key="3">
    <source>
        <dbReference type="PROSITE" id="PS50157"/>
    </source>
</evidence>
<protein>
    <recommendedName>
        <fullName evidence="3">C2H2-type domain-containing protein</fullName>
    </recommendedName>
</protein>
<dbReference type="InterPro" id="IPR036236">
    <property type="entry name" value="Znf_C2H2_sf"/>
</dbReference>
<reference evidence="4" key="1">
    <citation type="submission" date="2024-03" db="EMBL/GenBank/DDBJ databases">
        <title>WGS assembly of Saponaria officinalis var. Norfolk2.</title>
        <authorList>
            <person name="Jenkins J."/>
            <person name="Shu S."/>
            <person name="Grimwood J."/>
            <person name="Barry K."/>
            <person name="Goodstein D."/>
            <person name="Schmutz J."/>
            <person name="Leebens-Mack J."/>
            <person name="Osbourn A."/>
        </authorList>
    </citation>
    <scope>NUCLEOTIDE SEQUENCE [LARGE SCALE GENOMIC DNA]</scope>
    <source>
        <strain evidence="4">JIC</strain>
    </source>
</reference>
<dbReference type="Gene3D" id="3.40.50.1010">
    <property type="entry name" value="5'-nuclease"/>
    <property type="match status" value="1"/>
</dbReference>
<keyword evidence="5" id="KW-1185">Reference proteome</keyword>
<comment type="caution">
    <text evidence="4">The sequence shown here is derived from an EMBL/GenBank/DDBJ whole genome shotgun (WGS) entry which is preliminary data.</text>
</comment>
<evidence type="ECO:0000313" key="4">
    <source>
        <dbReference type="EMBL" id="KAK9716450.1"/>
    </source>
</evidence>
<dbReference type="EMBL" id="JBDFQZ010000006">
    <property type="protein sequence ID" value="KAK9716450.1"/>
    <property type="molecule type" value="Genomic_DNA"/>
</dbReference>
<keyword evidence="1" id="KW-0863">Zinc-finger</keyword>
<keyword evidence="1" id="KW-0479">Metal-binding</keyword>
<sequence length="363" mass="41049">MHKTRSNFFDPCRKSIRLCHFGRNPSQNSPNSQAIKHPEKKVGIFWDLDNKPPNSASPFEAAIKLKRAVSSFGIVRYMVAYANHHAFSYVPPAIKELRNERKVLNHLENKGIIKPVELYLCRVCGRKFNTNDKLIGHFKIHESEHRKRLNQIEGAKGRKRVNLVGKYALKMDKYKNAARDVLVPKIGYGLGDELKRAGFWVKTVSDKPQAADAALRSRMVDLMDRREVHCVVLVSDDSDFVGVLKEARERCVKTVVVGDNDEGALKRTADACFSWRDIIVGKANAQAGSVVGRWRDRDVLSRLEWSYDPEAEKEKDCGKLSDGNDFEGVCSEGEESGDCHDDDKRPWWELESGTDGACRKSSS</sequence>
<dbReference type="GO" id="GO:0008270">
    <property type="term" value="F:zinc ion binding"/>
    <property type="evidence" value="ECO:0007669"/>
    <property type="project" value="UniProtKB-KW"/>
</dbReference>
<dbReference type="PANTHER" id="PTHR35744">
    <property type="entry name" value="C2H2-TYPE DOMAIN-CONTAINING PROTEIN"/>
    <property type="match status" value="1"/>
</dbReference>
<keyword evidence="1" id="KW-0862">Zinc</keyword>
<organism evidence="4 5">
    <name type="scientific">Saponaria officinalis</name>
    <name type="common">Common soapwort</name>
    <name type="synonym">Lychnis saponaria</name>
    <dbReference type="NCBI Taxonomy" id="3572"/>
    <lineage>
        <taxon>Eukaryota</taxon>
        <taxon>Viridiplantae</taxon>
        <taxon>Streptophyta</taxon>
        <taxon>Embryophyta</taxon>
        <taxon>Tracheophyta</taxon>
        <taxon>Spermatophyta</taxon>
        <taxon>Magnoliopsida</taxon>
        <taxon>eudicotyledons</taxon>
        <taxon>Gunneridae</taxon>
        <taxon>Pentapetalae</taxon>
        <taxon>Caryophyllales</taxon>
        <taxon>Caryophyllaceae</taxon>
        <taxon>Caryophylleae</taxon>
        <taxon>Saponaria</taxon>
    </lineage>
</organism>
<dbReference type="PANTHER" id="PTHR35744:SF4">
    <property type="entry name" value="OS04G0464600 PROTEIN"/>
    <property type="match status" value="1"/>
</dbReference>
<feature type="compositionally biased region" description="Basic and acidic residues" evidence="2">
    <location>
        <begin position="337"/>
        <end position="347"/>
    </location>
</feature>
<gene>
    <name evidence="4" type="ORF">RND81_06G234400</name>
</gene>
<proteinExistence type="predicted"/>
<feature type="region of interest" description="Disordered" evidence="2">
    <location>
        <begin position="328"/>
        <end position="347"/>
    </location>
</feature>
<name>A0AAW1KFS7_SAPOF</name>
<accession>A0AAW1KFS7</accession>
<evidence type="ECO:0000313" key="5">
    <source>
        <dbReference type="Proteomes" id="UP001443914"/>
    </source>
</evidence>
<dbReference type="InterPro" id="IPR021139">
    <property type="entry name" value="NYN"/>
</dbReference>
<dbReference type="GO" id="GO:0004540">
    <property type="term" value="F:RNA nuclease activity"/>
    <property type="evidence" value="ECO:0007669"/>
    <property type="project" value="InterPro"/>
</dbReference>
<evidence type="ECO:0000256" key="2">
    <source>
        <dbReference type="SAM" id="MobiDB-lite"/>
    </source>
</evidence>
<dbReference type="SUPFAM" id="SSF57667">
    <property type="entry name" value="beta-beta-alpha zinc fingers"/>
    <property type="match status" value="1"/>
</dbReference>
<dbReference type="PROSITE" id="PS00028">
    <property type="entry name" value="ZINC_FINGER_C2H2_1"/>
    <property type="match status" value="1"/>
</dbReference>
<feature type="domain" description="C2H2-type" evidence="3">
    <location>
        <begin position="119"/>
        <end position="146"/>
    </location>
</feature>
<dbReference type="CDD" id="cd18725">
    <property type="entry name" value="PIN_LabA-like"/>
    <property type="match status" value="1"/>
</dbReference>
<evidence type="ECO:0000256" key="1">
    <source>
        <dbReference type="PROSITE-ProRule" id="PRU00042"/>
    </source>
</evidence>
<dbReference type="PROSITE" id="PS50157">
    <property type="entry name" value="ZINC_FINGER_C2H2_2"/>
    <property type="match status" value="1"/>
</dbReference>
<dbReference type="InterPro" id="IPR013087">
    <property type="entry name" value="Znf_C2H2_type"/>
</dbReference>